<proteinExistence type="predicted"/>
<dbReference type="Proteomes" id="UP000815677">
    <property type="component" value="Unassembled WGS sequence"/>
</dbReference>
<accession>A0ABQ0LU94</accession>
<reference evidence="2" key="1">
    <citation type="submission" date="2014-09" db="EMBL/GenBank/DDBJ databases">
        <title>Genome sequence of the luminous mushroom Mycena chlorophos for searching fungal bioluminescence genes.</title>
        <authorList>
            <person name="Tanaka Y."/>
            <person name="Kasuga D."/>
            <person name="Oba Y."/>
            <person name="Hase S."/>
            <person name="Sato K."/>
            <person name="Oba Y."/>
            <person name="Sakakibara Y."/>
        </authorList>
    </citation>
    <scope>NUCLEOTIDE SEQUENCE</scope>
</reference>
<sequence>MQRNRTPRFTYGHGTMASSQPSLNGSRPSNPQTTPTRSSNPGGRSAHEGISYLTIPKQRTARSEAYDPIRLQDVRANAGASPSAKTNTHGIPRRQCICATSNSAPTQTSATSACPPAETIKAHRTTRRPTGQVRDSQTRADLLDNKDGGNARCWCDYRFRQILQKQPTLGSIPEGSPHANAATTPRSARVLAMRTDPVNSRNRDVDIARYRRERDCGIGGSSWRRERRSGECSASLNSSELEPLLIKLDPSKPPLLAIVNRVRFLGRSRSFPFLPRGERHATGSQICVGVGAPSSPTRCRTGSSLARAVPRHLQSFGPAASGTFLGLKHLSTAAPRRCLNQPNSMRHRAEPPKRPANKLSDLRAALLPRGERPTHGLQSYVGIGATVAARASVYFELLVALVSRELSAYLRIASLILTSKLDCIWATPNRQRDLDAHDEINARCPRLGVALRDRRVRELNAAPNRQSAAEALFIGF</sequence>
<keyword evidence="3" id="KW-1185">Reference proteome</keyword>
<organism evidence="2 3">
    <name type="scientific">Mycena chlorophos</name>
    <name type="common">Agaric fungus</name>
    <name type="synonym">Agaricus chlorophos</name>
    <dbReference type="NCBI Taxonomy" id="658473"/>
    <lineage>
        <taxon>Eukaryota</taxon>
        <taxon>Fungi</taxon>
        <taxon>Dikarya</taxon>
        <taxon>Basidiomycota</taxon>
        <taxon>Agaricomycotina</taxon>
        <taxon>Agaricomycetes</taxon>
        <taxon>Agaricomycetidae</taxon>
        <taxon>Agaricales</taxon>
        <taxon>Marasmiineae</taxon>
        <taxon>Mycenaceae</taxon>
        <taxon>Mycena</taxon>
    </lineage>
</organism>
<dbReference type="EMBL" id="DF848725">
    <property type="protein sequence ID" value="GAT54608.1"/>
    <property type="molecule type" value="Genomic_DNA"/>
</dbReference>
<feature type="compositionally biased region" description="Polar residues" evidence="1">
    <location>
        <begin position="16"/>
        <end position="42"/>
    </location>
</feature>
<feature type="region of interest" description="Disordered" evidence="1">
    <location>
        <begin position="1"/>
        <end position="61"/>
    </location>
</feature>
<evidence type="ECO:0000313" key="2">
    <source>
        <dbReference type="EMBL" id="GAT54608.1"/>
    </source>
</evidence>
<evidence type="ECO:0000256" key="1">
    <source>
        <dbReference type="SAM" id="MobiDB-lite"/>
    </source>
</evidence>
<protein>
    <submittedName>
        <fullName evidence="2">Uncharacterized protein</fullName>
    </submittedName>
</protein>
<name>A0ABQ0LU94_MYCCL</name>
<gene>
    <name evidence="2" type="ORF">MCHLO_11449</name>
</gene>
<evidence type="ECO:0000313" key="3">
    <source>
        <dbReference type="Proteomes" id="UP000815677"/>
    </source>
</evidence>